<proteinExistence type="predicted"/>
<dbReference type="AlphaFoldDB" id="A0A2X1A445"/>
<keyword evidence="1" id="KW-0812">Transmembrane</keyword>
<protein>
    <recommendedName>
        <fullName evidence="4">Group-specific protein</fullName>
    </recommendedName>
</protein>
<sequence>MIRKIEMGLFVVGVVMALIGMPYLLGYSTNECLKYPLYLGLILMVATLPVTISKRK</sequence>
<evidence type="ECO:0000313" key="2">
    <source>
        <dbReference type="EMBL" id="SPU38677.1"/>
    </source>
</evidence>
<dbReference type="Proteomes" id="UP000251431">
    <property type="component" value="Unassembled WGS sequence"/>
</dbReference>
<dbReference type="EMBL" id="UAQE01000004">
    <property type="protein sequence ID" value="SPU38677.1"/>
    <property type="molecule type" value="Genomic_DNA"/>
</dbReference>
<organism evidence="2 3">
    <name type="scientific">Lysinibacillus capsici</name>
    <dbReference type="NCBI Taxonomy" id="2115968"/>
    <lineage>
        <taxon>Bacteria</taxon>
        <taxon>Bacillati</taxon>
        <taxon>Bacillota</taxon>
        <taxon>Bacilli</taxon>
        <taxon>Bacillales</taxon>
        <taxon>Bacillaceae</taxon>
        <taxon>Lysinibacillus</taxon>
    </lineage>
</organism>
<reference evidence="2 3" key="1">
    <citation type="submission" date="2018-06" db="EMBL/GenBank/DDBJ databases">
        <authorList>
            <consortium name="Pathogen Informatics"/>
            <person name="Doyle S."/>
        </authorList>
    </citation>
    <scope>NUCLEOTIDE SEQUENCE [LARGE SCALE GENOMIC DNA]</scope>
    <source>
        <strain evidence="2 3">NCTC7582</strain>
    </source>
</reference>
<keyword evidence="1" id="KW-1133">Transmembrane helix</keyword>
<keyword evidence="1" id="KW-0472">Membrane</keyword>
<evidence type="ECO:0000313" key="3">
    <source>
        <dbReference type="Proteomes" id="UP000251431"/>
    </source>
</evidence>
<accession>A0A2X1A445</accession>
<feature type="transmembrane region" description="Helical" evidence="1">
    <location>
        <begin position="7"/>
        <end position="29"/>
    </location>
</feature>
<dbReference type="RefSeq" id="WP_181574716.1">
    <property type="nucleotide sequence ID" value="NZ_JALXLP010000002.1"/>
</dbReference>
<gene>
    <name evidence="2" type="ORF">NCTC7582_04642</name>
</gene>
<evidence type="ECO:0000256" key="1">
    <source>
        <dbReference type="SAM" id="Phobius"/>
    </source>
</evidence>
<feature type="transmembrane region" description="Helical" evidence="1">
    <location>
        <begin position="35"/>
        <end position="52"/>
    </location>
</feature>
<name>A0A2X1A445_9BACI</name>
<evidence type="ECO:0008006" key="4">
    <source>
        <dbReference type="Google" id="ProtNLM"/>
    </source>
</evidence>